<dbReference type="PANTHER" id="PTHR43701:SF2">
    <property type="entry name" value="MEMBRANE TRANSPORTER PROTEIN YJNA-RELATED"/>
    <property type="match status" value="1"/>
</dbReference>
<feature type="compositionally biased region" description="Basic and acidic residues" evidence="5">
    <location>
        <begin position="137"/>
        <end position="148"/>
    </location>
</feature>
<feature type="transmembrane region" description="Helical" evidence="6">
    <location>
        <begin position="113"/>
        <end position="132"/>
    </location>
</feature>
<keyword evidence="4 6" id="KW-0472">Membrane</keyword>
<keyword evidence="2 6" id="KW-0812">Transmembrane</keyword>
<feature type="transmembrane region" description="Helical" evidence="6">
    <location>
        <begin position="83"/>
        <end position="101"/>
    </location>
</feature>
<evidence type="ECO:0000256" key="4">
    <source>
        <dbReference type="ARBA" id="ARBA00023136"/>
    </source>
</evidence>
<evidence type="ECO:0000256" key="6">
    <source>
        <dbReference type="SAM" id="Phobius"/>
    </source>
</evidence>
<dbReference type="InterPro" id="IPR051598">
    <property type="entry name" value="TSUP/Inactive_protease-like"/>
</dbReference>
<gene>
    <name evidence="7" type="ORF">PSNMU_V1.4_AUG-EV-PASAV3_0113690</name>
</gene>
<dbReference type="GO" id="GO:0016020">
    <property type="term" value="C:membrane"/>
    <property type="evidence" value="ECO:0007669"/>
    <property type="project" value="UniProtKB-SubCell"/>
</dbReference>
<feature type="transmembrane region" description="Helical" evidence="6">
    <location>
        <begin position="274"/>
        <end position="292"/>
    </location>
</feature>
<dbReference type="Pfam" id="PF01925">
    <property type="entry name" value="TauE"/>
    <property type="match status" value="1"/>
</dbReference>
<name>A0A448ZQE9_9STRA</name>
<keyword evidence="3 6" id="KW-1133">Transmembrane helix</keyword>
<comment type="subcellular location">
    <subcellularLocation>
        <location evidence="1">Membrane</location>
        <topology evidence="1">Multi-pass membrane protein</topology>
    </subcellularLocation>
</comment>
<feature type="transmembrane region" description="Helical" evidence="6">
    <location>
        <begin position="248"/>
        <end position="267"/>
    </location>
</feature>
<dbReference type="AlphaFoldDB" id="A0A448ZQE9"/>
<evidence type="ECO:0000256" key="2">
    <source>
        <dbReference type="ARBA" id="ARBA00022692"/>
    </source>
</evidence>
<keyword evidence="8" id="KW-1185">Reference proteome</keyword>
<dbReference type="InterPro" id="IPR002781">
    <property type="entry name" value="TM_pro_TauE-like"/>
</dbReference>
<evidence type="ECO:0000256" key="1">
    <source>
        <dbReference type="ARBA" id="ARBA00004141"/>
    </source>
</evidence>
<evidence type="ECO:0000313" key="7">
    <source>
        <dbReference type="EMBL" id="VEU44281.1"/>
    </source>
</evidence>
<protein>
    <recommendedName>
        <fullName evidence="9">Membrane transporter protein</fullName>
    </recommendedName>
</protein>
<reference evidence="7 8" key="1">
    <citation type="submission" date="2019-01" db="EMBL/GenBank/DDBJ databases">
        <authorList>
            <person name="Ferrante I. M."/>
        </authorList>
    </citation>
    <scope>NUCLEOTIDE SEQUENCE [LARGE SCALE GENOMIC DNA]</scope>
    <source>
        <strain evidence="7 8">B856</strain>
    </source>
</reference>
<organism evidence="7 8">
    <name type="scientific">Pseudo-nitzschia multistriata</name>
    <dbReference type="NCBI Taxonomy" id="183589"/>
    <lineage>
        <taxon>Eukaryota</taxon>
        <taxon>Sar</taxon>
        <taxon>Stramenopiles</taxon>
        <taxon>Ochrophyta</taxon>
        <taxon>Bacillariophyta</taxon>
        <taxon>Bacillariophyceae</taxon>
        <taxon>Bacillariophycidae</taxon>
        <taxon>Bacillariales</taxon>
        <taxon>Bacillariaceae</taxon>
        <taxon>Pseudo-nitzschia</taxon>
    </lineage>
</organism>
<feature type="transmembrane region" description="Helical" evidence="6">
    <location>
        <begin position="56"/>
        <end position="78"/>
    </location>
</feature>
<feature type="transmembrane region" description="Helical" evidence="6">
    <location>
        <begin position="15"/>
        <end position="36"/>
    </location>
</feature>
<evidence type="ECO:0000256" key="5">
    <source>
        <dbReference type="SAM" id="MobiDB-lite"/>
    </source>
</evidence>
<proteinExistence type="predicted"/>
<sequence>MVSSWLRNPRLFKHAYACTVGTVAGFTVGLVGWGGAQVLIPAMTAPFPSFAGHSQLSATGISLSSLSVSTLTSGYWFWAEDRVVVPVALAISLPAVAAARAGSHLARRMSGEALALFYNGCSVVLIPTHFWIQKRAEARGNRQSRESTEGGGVDTTGRTTDATPMRWRAEASGDSATTPPPPTPALSPSLSEFSFESMPSSVLAKHVSFGIVSGILSSLMGVGGLPFAMSYLTEATRGDDEDDLPHHLIQGTAICSLLPAIIVSAVSRVGATPLGEAGCVALGALVGSYWGAEVALGMPPEKLRTLYVGSLFLFGGRSMVGALRNLQQIYRKSVR</sequence>
<evidence type="ECO:0000256" key="3">
    <source>
        <dbReference type="ARBA" id="ARBA00022989"/>
    </source>
</evidence>
<dbReference type="Proteomes" id="UP000291116">
    <property type="component" value="Unassembled WGS sequence"/>
</dbReference>
<dbReference type="PANTHER" id="PTHR43701">
    <property type="entry name" value="MEMBRANE TRANSPORTER PROTEIN MJ0441-RELATED"/>
    <property type="match status" value="1"/>
</dbReference>
<dbReference type="OrthoDB" id="10572699at2759"/>
<accession>A0A448ZQE9</accession>
<feature type="region of interest" description="Disordered" evidence="5">
    <location>
        <begin position="137"/>
        <end position="190"/>
    </location>
</feature>
<dbReference type="EMBL" id="CAACVS010000636">
    <property type="protein sequence ID" value="VEU44281.1"/>
    <property type="molecule type" value="Genomic_DNA"/>
</dbReference>
<evidence type="ECO:0008006" key="9">
    <source>
        <dbReference type="Google" id="ProtNLM"/>
    </source>
</evidence>
<evidence type="ECO:0000313" key="8">
    <source>
        <dbReference type="Proteomes" id="UP000291116"/>
    </source>
</evidence>
<feature type="transmembrane region" description="Helical" evidence="6">
    <location>
        <begin position="207"/>
        <end position="228"/>
    </location>
</feature>
<feature type="transmembrane region" description="Helical" evidence="6">
    <location>
        <begin position="304"/>
        <end position="323"/>
    </location>
</feature>